<dbReference type="Proteomes" id="UP000278351">
    <property type="component" value="Unassembled WGS sequence"/>
</dbReference>
<evidence type="ECO:0000313" key="6">
    <source>
        <dbReference type="Proteomes" id="UP000278351"/>
    </source>
</evidence>
<evidence type="ECO:0000256" key="2">
    <source>
        <dbReference type="ARBA" id="ARBA00023125"/>
    </source>
</evidence>
<organism evidence="5 6">
    <name type="scientific">Chitinophaga lutea</name>
    <dbReference type="NCBI Taxonomy" id="2488634"/>
    <lineage>
        <taxon>Bacteria</taxon>
        <taxon>Pseudomonadati</taxon>
        <taxon>Bacteroidota</taxon>
        <taxon>Chitinophagia</taxon>
        <taxon>Chitinophagales</taxon>
        <taxon>Chitinophagaceae</taxon>
        <taxon>Chitinophaga</taxon>
    </lineage>
</organism>
<name>A0A3N4PN65_9BACT</name>
<evidence type="ECO:0000256" key="1">
    <source>
        <dbReference type="ARBA" id="ARBA00023015"/>
    </source>
</evidence>
<keyword evidence="1" id="KW-0805">Transcription regulation</keyword>
<dbReference type="InterPro" id="IPR018060">
    <property type="entry name" value="HTH_AraC"/>
</dbReference>
<keyword evidence="6" id="KW-1185">Reference proteome</keyword>
<dbReference type="PRINTS" id="PR00032">
    <property type="entry name" value="HTHARAC"/>
</dbReference>
<dbReference type="PROSITE" id="PS01124">
    <property type="entry name" value="HTH_ARAC_FAMILY_2"/>
    <property type="match status" value="1"/>
</dbReference>
<dbReference type="GO" id="GO:0043565">
    <property type="term" value="F:sequence-specific DNA binding"/>
    <property type="evidence" value="ECO:0007669"/>
    <property type="project" value="InterPro"/>
</dbReference>
<dbReference type="InterPro" id="IPR009057">
    <property type="entry name" value="Homeodomain-like_sf"/>
</dbReference>
<dbReference type="EMBL" id="RPDH01000002">
    <property type="protein sequence ID" value="RPE08089.1"/>
    <property type="molecule type" value="Genomic_DNA"/>
</dbReference>
<evidence type="ECO:0000256" key="3">
    <source>
        <dbReference type="ARBA" id="ARBA00023163"/>
    </source>
</evidence>
<dbReference type="PANTHER" id="PTHR43280:SF32">
    <property type="entry name" value="TRANSCRIPTIONAL REGULATORY PROTEIN"/>
    <property type="match status" value="1"/>
</dbReference>
<dbReference type="SUPFAM" id="SSF46689">
    <property type="entry name" value="Homeodomain-like"/>
    <property type="match status" value="1"/>
</dbReference>
<evidence type="ECO:0000313" key="5">
    <source>
        <dbReference type="EMBL" id="RPE08089.1"/>
    </source>
</evidence>
<proteinExistence type="predicted"/>
<dbReference type="InterPro" id="IPR003313">
    <property type="entry name" value="AraC-bd"/>
</dbReference>
<dbReference type="InterPro" id="IPR020449">
    <property type="entry name" value="Tscrpt_reg_AraC-type_HTH"/>
</dbReference>
<dbReference type="RefSeq" id="WP_123847089.1">
    <property type="nucleotide sequence ID" value="NZ_RPDH01000002.1"/>
</dbReference>
<dbReference type="PANTHER" id="PTHR43280">
    <property type="entry name" value="ARAC-FAMILY TRANSCRIPTIONAL REGULATOR"/>
    <property type="match status" value="1"/>
</dbReference>
<dbReference type="GO" id="GO:0003700">
    <property type="term" value="F:DNA-binding transcription factor activity"/>
    <property type="evidence" value="ECO:0007669"/>
    <property type="project" value="InterPro"/>
</dbReference>
<keyword evidence="3" id="KW-0804">Transcription</keyword>
<dbReference type="Pfam" id="PF12833">
    <property type="entry name" value="HTH_18"/>
    <property type="match status" value="1"/>
</dbReference>
<dbReference type="InterPro" id="IPR014710">
    <property type="entry name" value="RmlC-like_jellyroll"/>
</dbReference>
<reference evidence="5 6" key="1">
    <citation type="submission" date="2018-11" db="EMBL/GenBank/DDBJ databases">
        <title>Chitinophaga lutea sp.nov., isolate from arsenic contaminated soil.</title>
        <authorList>
            <person name="Zong Y."/>
        </authorList>
    </citation>
    <scope>NUCLEOTIDE SEQUENCE [LARGE SCALE GENOMIC DNA]</scope>
    <source>
        <strain evidence="5 6">ZY74</strain>
    </source>
</reference>
<protein>
    <submittedName>
        <fullName evidence="5">Helix-turn-helix domain-containing protein</fullName>
    </submittedName>
</protein>
<dbReference type="Gene3D" id="2.60.120.10">
    <property type="entry name" value="Jelly Rolls"/>
    <property type="match status" value="1"/>
</dbReference>
<keyword evidence="2" id="KW-0238">DNA-binding</keyword>
<sequence>MESTIPVKNKISHADHIKAEPFRKEPRKTVPHKHKQYFEIIYLTEGSGEHWIDGVKYPIRPGVLFFISHDQVHNWDLHSEPEGFVLIFKNSFVEKSLDRELEMLLQRFSGTTCLQISEQAGIRRMFGLLAEENGGTSDMSVHIKEGLVKALLAKILDDPHFESRRPAVRTDLFHAFTDLLRTGHQAKMKVSHYAALLHTTPQNLNAACRKAAGLSATAVVAEFIMNEARRQLRYTNKTVSEVSLSLNFTDASHFVKFFKRMTGQTPQAYRAAQ</sequence>
<accession>A0A3N4PN65</accession>
<dbReference type="AlphaFoldDB" id="A0A3N4PN65"/>
<dbReference type="SUPFAM" id="SSF51182">
    <property type="entry name" value="RmlC-like cupins"/>
    <property type="match status" value="1"/>
</dbReference>
<dbReference type="SMART" id="SM00342">
    <property type="entry name" value="HTH_ARAC"/>
    <property type="match status" value="1"/>
</dbReference>
<gene>
    <name evidence="5" type="ORF">EGT74_13540</name>
</gene>
<comment type="caution">
    <text evidence="5">The sequence shown here is derived from an EMBL/GenBank/DDBJ whole genome shotgun (WGS) entry which is preliminary data.</text>
</comment>
<evidence type="ECO:0000259" key="4">
    <source>
        <dbReference type="PROSITE" id="PS01124"/>
    </source>
</evidence>
<dbReference type="OrthoDB" id="2585681at2"/>
<dbReference type="Pfam" id="PF02311">
    <property type="entry name" value="AraC_binding"/>
    <property type="match status" value="1"/>
</dbReference>
<feature type="domain" description="HTH araC/xylS-type" evidence="4">
    <location>
        <begin position="174"/>
        <end position="272"/>
    </location>
</feature>
<dbReference type="InterPro" id="IPR011051">
    <property type="entry name" value="RmlC_Cupin_sf"/>
</dbReference>
<dbReference type="Gene3D" id="1.10.10.60">
    <property type="entry name" value="Homeodomain-like"/>
    <property type="match status" value="1"/>
</dbReference>